<organism evidence="4 5">
    <name type="scientific">Sandaracinus amylolyticus</name>
    <dbReference type="NCBI Taxonomy" id="927083"/>
    <lineage>
        <taxon>Bacteria</taxon>
        <taxon>Pseudomonadati</taxon>
        <taxon>Myxococcota</taxon>
        <taxon>Polyangia</taxon>
        <taxon>Polyangiales</taxon>
        <taxon>Sandaracinaceae</taxon>
        <taxon>Sandaracinus</taxon>
    </lineage>
</organism>
<dbReference type="PROSITE" id="PS00061">
    <property type="entry name" value="ADH_SHORT"/>
    <property type="match status" value="1"/>
</dbReference>
<dbReference type="NCBIfam" id="NF006196">
    <property type="entry name" value="PRK08324.2-4"/>
    <property type="match status" value="1"/>
</dbReference>
<sequence length="653" mass="70419">MESRYRAEDAPTDLLQLRCYTSRLLGAEPSLVLHGGGNTSVKGTTKDFFGDDTDVLWVKGSGWDLATIEPAGFSPVRMRALLRMADLAALSDVDMVREQRAALLDPSAPDPSIEAILHAILPHRFVDHTHADAVITLTNTPDGAARIRDVLGDRVLYVPYVMPGFVLARAVREITRGADWSRLEGMVLMHHGLFTFSDDARESYERTIRLVSEAEDALAKSGAWSAPRRAARASEVDARALATIRREVSRAAGRAMIARVDASEDAAGYASRDDVARIATRGPVTPDHVIRTKRVPAVIDGDPAAAIGAYAREYDAYFTRHDDGSRTRLDAAPRWAVWRGVGTIAFGTAAKAAAQVGDIARHTIRCVQWAEALGGWTPLGERDLFDMEYWELEQRKLRKPGASPSLAGRVALITGGASGIGRAVALRFRAEGAAVCVLDRRAEITSAWKGDDALGVACDVTDTAQVNAAIDACVRRFGGLDLLVSNAGDFPPSKRIEELDDAHWERSLALNLTSHLKVLRAATPYLELGVEPAVIMMASRNVPAPGPGAAAYSVSKAGLTQLARVAAIELAPAGVRVDVLHPDKVFDTELWSDETIASRAKSYGVSVDRYKRQNLLRAEVTTKDVAEAALALVKMRATTGAQLPIDGGSDRVI</sequence>
<dbReference type="AlphaFoldDB" id="A0A0F6SG83"/>
<dbReference type="Pfam" id="PF00596">
    <property type="entry name" value="Aldolase_II"/>
    <property type="match status" value="1"/>
</dbReference>
<dbReference type="PANTHER" id="PTHR24321">
    <property type="entry name" value="DEHYDROGENASES, SHORT CHAIN"/>
    <property type="match status" value="1"/>
</dbReference>
<dbReference type="InterPro" id="IPR036291">
    <property type="entry name" value="NAD(P)-bd_dom_sf"/>
</dbReference>
<evidence type="ECO:0000256" key="2">
    <source>
        <dbReference type="ARBA" id="ARBA00023002"/>
    </source>
</evidence>
<dbReference type="SUPFAM" id="SSF51735">
    <property type="entry name" value="NAD(P)-binding Rossmann-fold domains"/>
    <property type="match status" value="1"/>
</dbReference>
<accession>A0A0F6SG83</accession>
<dbReference type="Pfam" id="PF13561">
    <property type="entry name" value="adh_short_C2"/>
    <property type="match status" value="1"/>
</dbReference>
<dbReference type="InterPro" id="IPR036409">
    <property type="entry name" value="Aldolase_II/adducin_N_sf"/>
</dbReference>
<evidence type="ECO:0000313" key="5">
    <source>
        <dbReference type="Proteomes" id="UP000034883"/>
    </source>
</evidence>
<name>A0A0F6SG83_9BACT</name>
<proteinExistence type="inferred from homology"/>
<reference evidence="4 5" key="1">
    <citation type="submission" date="2015-03" db="EMBL/GenBank/DDBJ databases">
        <title>Genome assembly of Sandaracinus amylolyticus DSM 53668.</title>
        <authorList>
            <person name="Sharma G."/>
            <person name="Subramanian S."/>
        </authorList>
    </citation>
    <scope>NUCLEOTIDE SEQUENCE [LARGE SCALE GENOMIC DNA]</scope>
    <source>
        <strain evidence="4 5">DSM 53668</strain>
    </source>
</reference>
<dbReference type="FunFam" id="3.40.50.720:FF:000084">
    <property type="entry name" value="Short-chain dehydrogenase reductase"/>
    <property type="match status" value="1"/>
</dbReference>
<dbReference type="KEGG" id="samy:DB32_005393"/>
<dbReference type="InterPro" id="IPR001303">
    <property type="entry name" value="Aldolase_II/adducin_N"/>
</dbReference>
<dbReference type="SMART" id="SM01007">
    <property type="entry name" value="Aldolase_II"/>
    <property type="match status" value="1"/>
</dbReference>
<dbReference type="Gene3D" id="3.40.50.720">
    <property type="entry name" value="NAD(P)-binding Rossmann-like Domain"/>
    <property type="match status" value="1"/>
</dbReference>
<dbReference type="EMBL" id="CP011125">
    <property type="protein sequence ID" value="AKF08244.1"/>
    <property type="molecule type" value="Genomic_DNA"/>
</dbReference>
<dbReference type="PRINTS" id="PR00081">
    <property type="entry name" value="GDHRDH"/>
</dbReference>
<evidence type="ECO:0000313" key="4">
    <source>
        <dbReference type="EMBL" id="AKF08244.1"/>
    </source>
</evidence>
<keyword evidence="5" id="KW-1185">Reference proteome</keyword>
<dbReference type="Gene3D" id="3.40.225.10">
    <property type="entry name" value="Class II aldolase/adducin N-terminal domain"/>
    <property type="match status" value="1"/>
</dbReference>
<dbReference type="PANTHER" id="PTHR24321:SF14">
    <property type="entry name" value="SHORT-CHAIN TYPE DEHYDROGENASE_REDUCTASE BLR2146-RELATED"/>
    <property type="match status" value="1"/>
</dbReference>
<evidence type="ECO:0000259" key="3">
    <source>
        <dbReference type="SMART" id="SM01007"/>
    </source>
</evidence>
<dbReference type="STRING" id="927083.DB32_005393"/>
<comment type="similarity">
    <text evidence="1">Belongs to the short-chain dehydrogenases/reductases (SDR) family.</text>
</comment>
<dbReference type="RefSeq" id="WP_053235411.1">
    <property type="nucleotide sequence ID" value="NZ_CP011125.1"/>
</dbReference>
<dbReference type="InterPro" id="IPR002347">
    <property type="entry name" value="SDR_fam"/>
</dbReference>
<dbReference type="OrthoDB" id="9774430at2"/>
<evidence type="ECO:0000256" key="1">
    <source>
        <dbReference type="ARBA" id="ARBA00006484"/>
    </source>
</evidence>
<gene>
    <name evidence="4" type="ORF">DB32_005393</name>
</gene>
<dbReference type="SUPFAM" id="SSF53639">
    <property type="entry name" value="AraD/HMP-PK domain-like"/>
    <property type="match status" value="1"/>
</dbReference>
<dbReference type="GO" id="GO:0016491">
    <property type="term" value="F:oxidoreductase activity"/>
    <property type="evidence" value="ECO:0007669"/>
    <property type="project" value="UniProtKB-KW"/>
</dbReference>
<dbReference type="Proteomes" id="UP000034883">
    <property type="component" value="Chromosome"/>
</dbReference>
<feature type="domain" description="Class II aldolase/adducin N-terminal" evidence="3">
    <location>
        <begin position="17"/>
        <end position="218"/>
    </location>
</feature>
<dbReference type="InterPro" id="IPR020904">
    <property type="entry name" value="Sc_DH/Rdtase_CS"/>
</dbReference>
<keyword evidence="2" id="KW-0560">Oxidoreductase</keyword>
<protein>
    <submittedName>
        <fullName evidence="4">3-oxoacyl-[acyl-carrier protein] reductase</fullName>
    </submittedName>
</protein>